<dbReference type="CDD" id="cd05403">
    <property type="entry name" value="NT_KNTase_like"/>
    <property type="match status" value="1"/>
</dbReference>
<evidence type="ECO:0008006" key="3">
    <source>
        <dbReference type="Google" id="ProtNLM"/>
    </source>
</evidence>
<sequence length="545" mass="59462">MILTEDYLQDLLDKTLPQVRTGDWAVVLEGSIAEGFGNPGSDIDFLLIGRTKDDLPTMPSLFFVDGRRVEIRTRSVHQLAEQFAALKTGAKRVGRIPEDLLNRCQRLLHSYPLRGHALVEEAKGMLPVERFRDIAAAWWAHCARQSLRHALAMQCLGESEEAVDWARSGLVQVVKSWAAGQGETYLEPKWLSMQLDRADRPDISDRYWQLESAAAEVAADDYLAACLAFAADLGVTGVRRTPERLTVERQPGVTTWQAAERVHVIRGRRDVFALGERAGRVWRSLVLGSPLPQVLANARATGTREAGSLLAEFLRLGLVRLAWKGGGTVTPALPLASPPGPITPPPSTAQPLLSLRGAAVTAPDAVDLIPLPAERFGAATLELAFSNMVVENAREDLAGALQRGQWKVAEVAARRAVHSALRGLFCAYGVSPLPSDSDLVRRLSLLPEDTRPIRALADGLTRLTIDSAERAEAVLCELEDFVGVVRQAAGADAFPSSFDSADTWRATLELGYDWVRVAAHFDSQLPLQEIRDLVATSGAQPHQAR</sequence>
<name>A0ABQ2Z0T7_9ACTN</name>
<comment type="caution">
    <text evidence="1">The sequence shown here is derived from an EMBL/GenBank/DDBJ whole genome shotgun (WGS) entry which is preliminary data.</text>
</comment>
<gene>
    <name evidence="1" type="ORF">GCM10010384_01100</name>
</gene>
<evidence type="ECO:0000313" key="1">
    <source>
        <dbReference type="EMBL" id="GGY01342.1"/>
    </source>
</evidence>
<dbReference type="SUPFAM" id="SSF81301">
    <property type="entry name" value="Nucleotidyltransferase"/>
    <property type="match status" value="1"/>
</dbReference>
<accession>A0ABQ2Z0T7</accession>
<reference evidence="2" key="1">
    <citation type="journal article" date="2019" name="Int. J. Syst. Evol. Microbiol.">
        <title>The Global Catalogue of Microorganisms (GCM) 10K type strain sequencing project: providing services to taxonomists for standard genome sequencing and annotation.</title>
        <authorList>
            <consortium name="The Broad Institute Genomics Platform"/>
            <consortium name="The Broad Institute Genome Sequencing Center for Infectious Disease"/>
            <person name="Wu L."/>
            <person name="Ma J."/>
        </authorList>
    </citation>
    <scope>NUCLEOTIDE SEQUENCE [LARGE SCALE GENOMIC DNA]</scope>
    <source>
        <strain evidence="2">JCM 4957</strain>
    </source>
</reference>
<keyword evidence="2" id="KW-1185">Reference proteome</keyword>
<organism evidence="1 2">
    <name type="scientific">Streptomyces djakartensis</name>
    <dbReference type="NCBI Taxonomy" id="68193"/>
    <lineage>
        <taxon>Bacteria</taxon>
        <taxon>Bacillati</taxon>
        <taxon>Actinomycetota</taxon>
        <taxon>Actinomycetes</taxon>
        <taxon>Kitasatosporales</taxon>
        <taxon>Streptomycetaceae</taxon>
        <taxon>Streptomyces</taxon>
    </lineage>
</organism>
<dbReference type="RefSeq" id="WP_190195648.1">
    <property type="nucleotide sequence ID" value="NZ_BMWE01000001.1"/>
</dbReference>
<protein>
    <recommendedName>
        <fullName evidence="3">DNA polymerase III subunit beta</fullName>
    </recommendedName>
</protein>
<proteinExistence type="predicted"/>
<dbReference type="Proteomes" id="UP000653308">
    <property type="component" value="Unassembled WGS sequence"/>
</dbReference>
<dbReference type="EMBL" id="BMWE01000001">
    <property type="protein sequence ID" value="GGY01342.1"/>
    <property type="molecule type" value="Genomic_DNA"/>
</dbReference>
<evidence type="ECO:0000313" key="2">
    <source>
        <dbReference type="Proteomes" id="UP000653308"/>
    </source>
</evidence>
<dbReference type="InterPro" id="IPR043519">
    <property type="entry name" value="NT_sf"/>
</dbReference>
<dbReference type="Gene3D" id="3.30.460.10">
    <property type="entry name" value="Beta Polymerase, domain 2"/>
    <property type="match status" value="1"/>
</dbReference>